<dbReference type="AlphaFoldDB" id="A0A9W6YM65"/>
<protein>
    <submittedName>
        <fullName evidence="1">Unnamed protein product</fullName>
    </submittedName>
</protein>
<sequence>MKAPHPSSTTAMIALSAASTNLLRVGAMQVPTLKVFENTACSGKPTTLAFFPDKSCNDYNLDQCFLDGNHGYTVTCASSYKAFTDSIFGSSPYLFMELYADGTSCGTFQSALVYSLDGGCHSIGDTDAGTKVTLNSDNSVTIVQGTDSTCTQLDSSTSDTIASANINNNACFEGGMKLYSNVGSTSTTANTGTSGASSYCLAGATALVALSAHVAVGL</sequence>
<reference evidence="1" key="1">
    <citation type="submission" date="2023-04" db="EMBL/GenBank/DDBJ databases">
        <title>Phytophthora fragariaefolia NBRC 109709.</title>
        <authorList>
            <person name="Ichikawa N."/>
            <person name="Sato H."/>
            <person name="Tonouchi N."/>
        </authorList>
    </citation>
    <scope>NUCLEOTIDE SEQUENCE</scope>
    <source>
        <strain evidence="1">NBRC 109709</strain>
    </source>
</reference>
<evidence type="ECO:0000313" key="2">
    <source>
        <dbReference type="Proteomes" id="UP001165121"/>
    </source>
</evidence>
<comment type="caution">
    <text evidence="1">The sequence shown here is derived from an EMBL/GenBank/DDBJ whole genome shotgun (WGS) entry which is preliminary data.</text>
</comment>
<accession>A0A9W6YM65</accession>
<dbReference type="Proteomes" id="UP001165121">
    <property type="component" value="Unassembled WGS sequence"/>
</dbReference>
<evidence type="ECO:0000313" key="1">
    <source>
        <dbReference type="EMBL" id="GMG15125.1"/>
    </source>
</evidence>
<proteinExistence type="predicted"/>
<organism evidence="1 2">
    <name type="scientific">Phytophthora fragariaefolia</name>
    <dbReference type="NCBI Taxonomy" id="1490495"/>
    <lineage>
        <taxon>Eukaryota</taxon>
        <taxon>Sar</taxon>
        <taxon>Stramenopiles</taxon>
        <taxon>Oomycota</taxon>
        <taxon>Peronosporomycetes</taxon>
        <taxon>Peronosporales</taxon>
        <taxon>Peronosporaceae</taxon>
        <taxon>Phytophthora</taxon>
    </lineage>
</organism>
<gene>
    <name evidence="1" type="ORF">Pfra01_002934800</name>
</gene>
<dbReference type="EMBL" id="BSXT01018866">
    <property type="protein sequence ID" value="GMG15125.1"/>
    <property type="molecule type" value="Genomic_DNA"/>
</dbReference>
<dbReference type="OrthoDB" id="117590at2759"/>
<keyword evidence="2" id="KW-1185">Reference proteome</keyword>
<name>A0A9W6YM65_9STRA</name>